<dbReference type="AlphaFoldDB" id="A0AA89ARY8"/>
<evidence type="ECO:0000259" key="1">
    <source>
        <dbReference type="Pfam" id="PF13456"/>
    </source>
</evidence>
<gene>
    <name evidence="2" type="ORF">RJ639_009842</name>
</gene>
<sequence>MLSFLKIVRGQRLIESPIRVLVRNWHREPIEVAWGKPEIGWTKLNFDGSCKYKTGKASIGGLFRNHEAEFLLGYAESIGRTNSTIAEFAALQRGLELVLENGWNNVWLEGDSKTLVEVISRKRTVRCAEVERHVSHINLMLPALNKCIVTHIFREGNRAADKFAQIGHLLKKPQIWHHPPNEVLRIVHEDAEEIPVVYDKWKYCSTCYLFIELKHHFIFCSSISTVAPYCNGALQPDVGLFSTVKSSYRHHFLRVE</sequence>
<dbReference type="EMBL" id="JAVXUP010001208">
    <property type="protein sequence ID" value="KAK3014609.1"/>
    <property type="molecule type" value="Genomic_DNA"/>
</dbReference>
<evidence type="ECO:0000313" key="3">
    <source>
        <dbReference type="Proteomes" id="UP001188597"/>
    </source>
</evidence>
<dbReference type="InterPro" id="IPR053151">
    <property type="entry name" value="RNase_H-like"/>
</dbReference>
<dbReference type="InterPro" id="IPR002156">
    <property type="entry name" value="RNaseH_domain"/>
</dbReference>
<dbReference type="SUPFAM" id="SSF53098">
    <property type="entry name" value="Ribonuclease H-like"/>
    <property type="match status" value="1"/>
</dbReference>
<dbReference type="InterPro" id="IPR036397">
    <property type="entry name" value="RNaseH_sf"/>
</dbReference>
<dbReference type="CDD" id="cd06222">
    <property type="entry name" value="RNase_H_like"/>
    <property type="match status" value="1"/>
</dbReference>
<name>A0AA89ARY8_9ASTE</name>
<proteinExistence type="predicted"/>
<protein>
    <recommendedName>
        <fullName evidence="1">RNase H type-1 domain-containing protein</fullName>
    </recommendedName>
</protein>
<reference evidence="2" key="1">
    <citation type="submission" date="2022-12" db="EMBL/GenBank/DDBJ databases">
        <title>Draft genome assemblies for two species of Escallonia (Escalloniales).</title>
        <authorList>
            <person name="Chanderbali A."/>
            <person name="Dervinis C."/>
            <person name="Anghel I."/>
            <person name="Soltis D."/>
            <person name="Soltis P."/>
            <person name="Zapata F."/>
        </authorList>
    </citation>
    <scope>NUCLEOTIDE SEQUENCE</scope>
    <source>
        <strain evidence="2">UCBG64.0493</strain>
        <tissue evidence="2">Leaf</tissue>
    </source>
</reference>
<dbReference type="Proteomes" id="UP001188597">
    <property type="component" value="Unassembled WGS sequence"/>
</dbReference>
<accession>A0AA89ARY8</accession>
<comment type="caution">
    <text evidence="2">The sequence shown here is derived from an EMBL/GenBank/DDBJ whole genome shotgun (WGS) entry which is preliminary data.</text>
</comment>
<dbReference type="Pfam" id="PF13456">
    <property type="entry name" value="RVT_3"/>
    <property type="match status" value="1"/>
</dbReference>
<feature type="domain" description="RNase H type-1" evidence="1">
    <location>
        <begin position="45"/>
        <end position="165"/>
    </location>
</feature>
<organism evidence="2 3">
    <name type="scientific">Escallonia herrerae</name>
    <dbReference type="NCBI Taxonomy" id="1293975"/>
    <lineage>
        <taxon>Eukaryota</taxon>
        <taxon>Viridiplantae</taxon>
        <taxon>Streptophyta</taxon>
        <taxon>Embryophyta</taxon>
        <taxon>Tracheophyta</taxon>
        <taxon>Spermatophyta</taxon>
        <taxon>Magnoliopsida</taxon>
        <taxon>eudicotyledons</taxon>
        <taxon>Gunneridae</taxon>
        <taxon>Pentapetalae</taxon>
        <taxon>asterids</taxon>
        <taxon>campanulids</taxon>
        <taxon>Escalloniales</taxon>
        <taxon>Escalloniaceae</taxon>
        <taxon>Escallonia</taxon>
    </lineage>
</organism>
<dbReference type="PANTHER" id="PTHR47723:SF23">
    <property type="entry name" value="REVERSE TRANSCRIPTASE-LIKE PROTEIN"/>
    <property type="match status" value="1"/>
</dbReference>
<dbReference type="InterPro" id="IPR044730">
    <property type="entry name" value="RNase_H-like_dom_plant"/>
</dbReference>
<evidence type="ECO:0000313" key="2">
    <source>
        <dbReference type="EMBL" id="KAK3014609.1"/>
    </source>
</evidence>
<dbReference type="InterPro" id="IPR012337">
    <property type="entry name" value="RNaseH-like_sf"/>
</dbReference>
<keyword evidence="3" id="KW-1185">Reference proteome</keyword>
<dbReference type="PANTHER" id="PTHR47723">
    <property type="entry name" value="OS05G0353850 PROTEIN"/>
    <property type="match status" value="1"/>
</dbReference>
<dbReference type="Gene3D" id="3.30.420.10">
    <property type="entry name" value="Ribonuclease H-like superfamily/Ribonuclease H"/>
    <property type="match status" value="1"/>
</dbReference>
<dbReference type="GO" id="GO:0004523">
    <property type="term" value="F:RNA-DNA hybrid ribonuclease activity"/>
    <property type="evidence" value="ECO:0007669"/>
    <property type="project" value="InterPro"/>
</dbReference>
<dbReference type="GO" id="GO:0003676">
    <property type="term" value="F:nucleic acid binding"/>
    <property type="evidence" value="ECO:0007669"/>
    <property type="project" value="InterPro"/>
</dbReference>